<gene>
    <name evidence="1" type="ORF">RirG_158900</name>
</gene>
<dbReference type="Proteomes" id="UP000022910">
    <property type="component" value="Unassembled WGS sequence"/>
</dbReference>
<name>A0A015IZQ2_RHIIW</name>
<sequence length="257" mass="29851">MNSQQKKRKPSGCPQSEVWKNFEKKPLKSAGHFSAKCNYCKKFWTRGHLQQLEEHLANNCKESPELVYAFYLGVVSSRDFGSEDTTAILLSENNKKRKIQTEQRELTDWFESTNIPLKKKLLLLVLLPGYMPSSRELLGGRLLNQEMARVNEKVKKIIEDSENLTLALANILEPAKNAVKSVECKNTTMADVFFALIQMAISIKALPTETSEELKEFRQKCIQFYNYRWKQFDFELYLLAYFLHSKYRGKGLIPETY</sequence>
<keyword evidence="2" id="KW-1185">Reference proteome</keyword>
<comment type="caution">
    <text evidence="1">The sequence shown here is derived from an EMBL/GenBank/DDBJ whole genome shotgun (WGS) entry which is preliminary data.</text>
</comment>
<reference evidence="1 2" key="1">
    <citation type="submission" date="2014-02" db="EMBL/GenBank/DDBJ databases">
        <title>Single nucleus genome sequencing reveals high similarity among nuclei of an endomycorrhizal fungus.</title>
        <authorList>
            <person name="Lin K."/>
            <person name="Geurts R."/>
            <person name="Zhang Z."/>
            <person name="Limpens E."/>
            <person name="Saunders D.G."/>
            <person name="Mu D."/>
            <person name="Pang E."/>
            <person name="Cao H."/>
            <person name="Cha H."/>
            <person name="Lin T."/>
            <person name="Zhou Q."/>
            <person name="Shang Y."/>
            <person name="Li Y."/>
            <person name="Ivanov S."/>
            <person name="Sharma T."/>
            <person name="Velzen R.V."/>
            <person name="Ruijter N.D."/>
            <person name="Aanen D.K."/>
            <person name="Win J."/>
            <person name="Kamoun S."/>
            <person name="Bisseling T."/>
            <person name="Huang S."/>
        </authorList>
    </citation>
    <scope>NUCLEOTIDE SEQUENCE [LARGE SCALE GENOMIC DNA]</scope>
    <source>
        <strain evidence="2">DAOM197198w</strain>
    </source>
</reference>
<accession>A0A015IZQ2</accession>
<dbReference type="OrthoDB" id="2431945at2759"/>
<dbReference type="EMBL" id="JEMT01024533">
    <property type="protein sequence ID" value="EXX62742.1"/>
    <property type="molecule type" value="Genomic_DNA"/>
</dbReference>
<dbReference type="AlphaFoldDB" id="A0A015IZQ2"/>
<evidence type="ECO:0008006" key="3">
    <source>
        <dbReference type="Google" id="ProtNLM"/>
    </source>
</evidence>
<evidence type="ECO:0000313" key="2">
    <source>
        <dbReference type="Proteomes" id="UP000022910"/>
    </source>
</evidence>
<protein>
    <recommendedName>
        <fullName evidence="3">BED-type domain-containing protein</fullName>
    </recommendedName>
</protein>
<evidence type="ECO:0000313" key="1">
    <source>
        <dbReference type="EMBL" id="EXX62742.1"/>
    </source>
</evidence>
<dbReference type="HOGENOM" id="CLU_1082381_0_0_1"/>
<proteinExistence type="predicted"/>
<organism evidence="1 2">
    <name type="scientific">Rhizophagus irregularis (strain DAOM 197198w)</name>
    <name type="common">Glomus intraradices</name>
    <dbReference type="NCBI Taxonomy" id="1432141"/>
    <lineage>
        <taxon>Eukaryota</taxon>
        <taxon>Fungi</taxon>
        <taxon>Fungi incertae sedis</taxon>
        <taxon>Mucoromycota</taxon>
        <taxon>Glomeromycotina</taxon>
        <taxon>Glomeromycetes</taxon>
        <taxon>Glomerales</taxon>
        <taxon>Glomeraceae</taxon>
        <taxon>Rhizophagus</taxon>
    </lineage>
</organism>